<dbReference type="Pfam" id="PF18911">
    <property type="entry name" value="PKD_4"/>
    <property type="match status" value="19"/>
</dbReference>
<keyword evidence="5" id="KW-0472">Membrane</keyword>
<feature type="domain" description="PKD" evidence="7">
    <location>
        <begin position="321"/>
        <end position="366"/>
    </location>
</feature>
<dbReference type="NCBIfam" id="TIGR04131">
    <property type="entry name" value="Bac_Flav_CTERM"/>
    <property type="match status" value="1"/>
</dbReference>
<feature type="domain" description="PKD" evidence="7">
    <location>
        <begin position="1867"/>
        <end position="1916"/>
    </location>
</feature>
<feature type="domain" description="PKD" evidence="7">
    <location>
        <begin position="1388"/>
        <end position="1446"/>
    </location>
</feature>
<dbReference type="SMART" id="SM00089">
    <property type="entry name" value="PKD"/>
    <property type="match status" value="25"/>
</dbReference>
<evidence type="ECO:0000256" key="6">
    <source>
        <dbReference type="SAM" id="SignalP"/>
    </source>
</evidence>
<evidence type="ECO:0000256" key="1">
    <source>
        <dbReference type="ARBA" id="ARBA00004141"/>
    </source>
</evidence>
<dbReference type="PANTHER" id="PTHR46730:SF4">
    <property type="entry name" value="POLYCYSTIC KIDNEY DISEASE PROTEIN 1-LIKE 1"/>
    <property type="match status" value="1"/>
</dbReference>
<dbReference type="InterPro" id="IPR000601">
    <property type="entry name" value="PKD_dom"/>
</dbReference>
<dbReference type="InterPro" id="IPR035986">
    <property type="entry name" value="PKD_dom_sf"/>
</dbReference>
<feature type="domain" description="PKD" evidence="7">
    <location>
        <begin position="714"/>
        <end position="791"/>
    </location>
</feature>
<feature type="domain" description="PKD" evidence="7">
    <location>
        <begin position="882"/>
        <end position="959"/>
    </location>
</feature>
<keyword evidence="2" id="KW-0812">Transmembrane</keyword>
<dbReference type="Pfam" id="PF00801">
    <property type="entry name" value="PKD"/>
    <property type="match status" value="3"/>
</dbReference>
<evidence type="ECO:0000313" key="9">
    <source>
        <dbReference type="Proteomes" id="UP001501126"/>
    </source>
</evidence>
<dbReference type="Gene3D" id="2.60.40.10">
    <property type="entry name" value="Immunoglobulins"/>
    <property type="match status" value="28"/>
</dbReference>
<feature type="domain" description="PKD" evidence="7">
    <location>
        <begin position="1931"/>
        <end position="2011"/>
    </location>
</feature>
<name>A0ABN1MP08_9FLAO</name>
<feature type="domain" description="PKD" evidence="7">
    <location>
        <begin position="2295"/>
        <end position="2343"/>
    </location>
</feature>
<evidence type="ECO:0000259" key="7">
    <source>
        <dbReference type="PROSITE" id="PS50093"/>
    </source>
</evidence>
<dbReference type="InterPro" id="IPR013783">
    <property type="entry name" value="Ig-like_fold"/>
</dbReference>
<keyword evidence="9" id="KW-1185">Reference proteome</keyword>
<evidence type="ECO:0000313" key="8">
    <source>
        <dbReference type="EMBL" id="GAA0874989.1"/>
    </source>
</evidence>
<keyword evidence="3" id="KW-0677">Repeat</keyword>
<evidence type="ECO:0000256" key="4">
    <source>
        <dbReference type="ARBA" id="ARBA00022989"/>
    </source>
</evidence>
<dbReference type="EMBL" id="BAAAFH010000007">
    <property type="protein sequence ID" value="GAA0874989.1"/>
    <property type="molecule type" value="Genomic_DNA"/>
</dbReference>
<dbReference type="PROSITE" id="PS50093">
    <property type="entry name" value="PKD"/>
    <property type="match status" value="22"/>
</dbReference>
<feature type="domain" description="PKD" evidence="7">
    <location>
        <begin position="1046"/>
        <end position="1128"/>
    </location>
</feature>
<dbReference type="InterPro" id="IPR022409">
    <property type="entry name" value="PKD/Chitinase_dom"/>
</dbReference>
<feature type="signal peptide" evidence="6">
    <location>
        <begin position="1"/>
        <end position="21"/>
    </location>
</feature>
<dbReference type="Proteomes" id="UP001501126">
    <property type="component" value="Unassembled WGS sequence"/>
</dbReference>
<feature type="domain" description="PKD" evidence="7">
    <location>
        <begin position="1688"/>
        <end position="1766"/>
    </location>
</feature>
<reference evidence="8 9" key="1">
    <citation type="journal article" date="2019" name="Int. J. Syst. Evol. Microbiol.">
        <title>The Global Catalogue of Microorganisms (GCM) 10K type strain sequencing project: providing services to taxonomists for standard genome sequencing and annotation.</title>
        <authorList>
            <consortium name="The Broad Institute Genomics Platform"/>
            <consortium name="The Broad Institute Genome Sequencing Center for Infectious Disease"/>
            <person name="Wu L."/>
            <person name="Ma J."/>
        </authorList>
    </citation>
    <scope>NUCLEOTIDE SEQUENCE [LARGE SCALE GENOMIC DNA]</scope>
    <source>
        <strain evidence="8 9">JCM 16083</strain>
    </source>
</reference>
<evidence type="ECO:0000256" key="2">
    <source>
        <dbReference type="ARBA" id="ARBA00022692"/>
    </source>
</evidence>
<feature type="domain" description="PKD" evidence="7">
    <location>
        <begin position="115"/>
        <end position="193"/>
    </location>
</feature>
<feature type="domain" description="PKD" evidence="7">
    <location>
        <begin position="232"/>
        <end position="292"/>
    </location>
</feature>
<dbReference type="Pfam" id="PF13585">
    <property type="entry name" value="CHU_C"/>
    <property type="match status" value="1"/>
</dbReference>
<feature type="domain" description="PKD" evidence="7">
    <location>
        <begin position="1160"/>
        <end position="1208"/>
    </location>
</feature>
<dbReference type="InterPro" id="IPR026341">
    <property type="entry name" value="T9SS_type_B"/>
</dbReference>
<keyword evidence="6" id="KW-0732">Signal</keyword>
<feature type="domain" description="PKD" evidence="7">
    <location>
        <begin position="546"/>
        <end position="623"/>
    </location>
</feature>
<feature type="domain" description="PKD" evidence="7">
    <location>
        <begin position="2013"/>
        <end position="2090"/>
    </location>
</feature>
<dbReference type="CDD" id="cd00146">
    <property type="entry name" value="PKD"/>
    <property type="match status" value="18"/>
</dbReference>
<accession>A0ABN1MP08</accession>
<feature type="domain" description="PKD" evidence="7">
    <location>
        <begin position="1632"/>
        <end position="1686"/>
    </location>
</feature>
<dbReference type="SUPFAM" id="SSF49299">
    <property type="entry name" value="PKD domain"/>
    <property type="match status" value="25"/>
</dbReference>
<sequence>MKFFYLTICIVSLAFVASGQCDDVTPSFSVDQTAFCGNGPHNLTITNTSTGTDAGTTQYEWTINGSNFATTNDLSAPTVPPLTTPGIYTLEVTAVGTPPACSQTFDLSVEVFPTPVADFTHSPSGDCAGIPVNFTNTSTGTVSGTTYNWSFGDGVTSTDENPSHTYAFGGTYTVALTVTNIAGCESTTSQTVTNQDIPNVFISGDDGDGNTTNCLLPGDPTTSQTVNFSNFTTGAVSYHWDFGDGTTSTSFEPSHTYSTYGTFPVTMTATGPNGCSFSQTIDIVFERFVSASMTLDITEYSGCLPHTLNSLQNLSVNATQFVWNFGDGTPSVTTTSLTPPSHIYNTPGSYTISLTASNSCNSANATISPIQIVGAPVANFNPSVSSGCAPQGISFNNTSTGASPANNYTWDMGNGNVYNNISNPPPQNYTNQGTYPITVTANNACGSDSYTFNMVIDSIPVAEIIADPIEGCSPLTVDIDNLSTGNINYYRWYRNGSYYSSAVNIGPFTYSYPAGNTPVTQNISLTVGNQCGSSSDAETITIHRPTLARFTPSATTVCLGTAVSFTNQSLGENLTFEWDLGNGTTSTSSTPGSVTYVAPGTYTVQLIANGYCGPDTVEHTITVNPLTVADFSLLTPDEGCSPLTVEFQNNSTGVGLSYNWTVDGVNSGTMATIPPITFTETPGNTPVNHIIRLTVNSACGTETFQDTIIVHRPTEANFTTSASSVCEGDSFTFTDASLGENLTWEWDFGDGTTSGSQGPHTHTYATPGTYTVQLIADGYCGRDTLETIVTVNPLTVIDFTIPEPQEGCSPVTVSLANNSSGTGLTYEWTVDGGFYSNQQSPAPITFTEVPGSSSVTHIIELVVTGTCGTETMDQSVIVHPPNQANFTVLPNEVCLGDAVTVTDNSLGENLQWNYDFGDGSTATTAGPHVLNYASDGTYTIQLIAAGYCPNDTLEQTVVVHPYPVADISPDAPDGCQILDMTFTNNSTSGANYSWNFGTNASPAASTAFDPGTVQFSAAGTETISIQVEQNGCTSADTVYIDVYPLPVVAFTTNPSGGCNPLTVSFTNTSPDNGTETFTWDFDNGNTSSDYTPADELFVALTNDSIYDITLTVTSGSGCSDSLTRQVIVNPLPVADFDFVEDTICLNETMVLINSSIGANSYSWDFGDGNTSTATAPSYNYTTPGTYTVTLQVETAFGCMDVISHEIVVDPIPEALFSNTTECLGYGTQFTDESTGNPVSWSWDFGDGNTSSDQHPLHQYTAAGSFTASLTVENSFSCSSSIAQSVLVNTVPTADFSASNFCLGDATQFNNLTSGATVAYEWNFGDGSPVSTVTHPTHTYTAVGDYSVTLVAFGGSGCSDTLVQTVSITEVPVTDFTFTDVCQNDTTFFINQTTGNPDSYAWDFGNGQTATDTDPWMVYTTNGDYTVTLTTSFTSSGCSHTISQTVTSFPRTSPNFSASTICLEEATSFTDQTTGNPVQWNWDFGDGTGTSTLQNPVYTYTSFGLYDVRLVTENAFGCSDTTSITVEVYPLPVANFTFDTVCFNTATQITDLSTDAIDWEYNWGDGTTVTTGADSPTHLYTSDGSFSVTQIVTNIHGCKDTLEQTVIIRPNPIADWEADTSCFSYLTSFTDFSTDAVSWSWDYDDNGSTSSQQNPTYTFSTDGTFAVSLIVENSFGCTDEQTQDVLVLPQPVASFDNTAVCAGSQVNFTNTSSGSPINFSWDFGDGTPEITSENPSHTYGVGGTYPITFIVENSAGCADTLEETIEVYTIPQIAFTADTVCLFNITTFTNNTTDTAPIAQWFWDFGDGNTSFAENPTYIYQTPGVFNVTLQVTNVNGCDSSIVAPVHVSEIPTADFSSNVVCFGSPTTFTDQSTGNPTQWVWDFGDGTVVDGGAIEQHTYTSPGNYIVTLLVVGGEGICNDQTFHIISVNEEATAGMTIPTAVCEGGTFNFADNSVANNGTITTYNWDMGDGTLYSTATGTHQYAQAGTYTITLTVTSSDGCSNTTTEQIIVNPNPAPAFSATLACEGQTTRFTNLSPGTNTSWAWTFGDGNGSVLENPVHTYTNDGTYTVTLTVTSGDGCSANVSQTVTVYPSPTAAFNSTTECWGEATSFTDLSTLSNGQIVSWEWIFGTNEAVSSSPNPQHTFEEYADNFDVQLVVTSDEGCTDTLIQQVNLHPVVNFNFAPDRTAGCQPVEVQFTDQSTTSGAATIISWHWDFGDGYYSFVQSPAHTFADPGSYDVELTVVTSTDCEFVMPMPFSIDVYPKPQAGFSVTPTVTSIAFPHIEVSDESVGALDWEYAFGDGYYSNSGNPTHTYQEVGVYSIMQIVKSNYGCIDTAYQTIEVTEFFSFFAPNSFTPNGDGMNDSFEWAVQATTIFEIRIFNRWGEVIFKTNQQDDYWDGTYNGTPVQDGVYIWQVELMDMNGEWRLFRGHISVLR</sequence>
<feature type="domain" description="PKD" evidence="7">
    <location>
        <begin position="1786"/>
        <end position="1847"/>
    </location>
</feature>
<evidence type="ECO:0000256" key="3">
    <source>
        <dbReference type="ARBA" id="ARBA00022737"/>
    </source>
</evidence>
<proteinExistence type="predicted"/>
<evidence type="ECO:0000256" key="5">
    <source>
        <dbReference type="ARBA" id="ARBA00023136"/>
    </source>
</evidence>
<feature type="chain" id="PRO_5046143675" description="PKD domain-containing protein" evidence="6">
    <location>
        <begin position="22"/>
        <end position="2435"/>
    </location>
</feature>
<feature type="domain" description="PKD" evidence="7">
    <location>
        <begin position="1210"/>
        <end position="1287"/>
    </location>
</feature>
<feature type="domain" description="PKD" evidence="7">
    <location>
        <begin position="1449"/>
        <end position="1527"/>
    </location>
</feature>
<gene>
    <name evidence="8" type="ORF">GCM10009118_13970</name>
</gene>
<feature type="domain" description="PKD" evidence="7">
    <location>
        <begin position="376"/>
        <end position="456"/>
    </location>
</feature>
<protein>
    <recommendedName>
        <fullName evidence="7">PKD domain-containing protein</fullName>
    </recommendedName>
</protein>
<organism evidence="8 9">
    <name type="scientific">Wandonia haliotis</name>
    <dbReference type="NCBI Taxonomy" id="574963"/>
    <lineage>
        <taxon>Bacteria</taxon>
        <taxon>Pseudomonadati</taxon>
        <taxon>Bacteroidota</taxon>
        <taxon>Flavobacteriia</taxon>
        <taxon>Flavobacteriales</taxon>
        <taxon>Crocinitomicaceae</taxon>
        <taxon>Wandonia</taxon>
    </lineage>
</organism>
<keyword evidence="4" id="KW-1133">Transmembrane helix</keyword>
<comment type="subcellular location">
    <subcellularLocation>
        <location evidence="1">Membrane</location>
        <topology evidence="1">Multi-pass membrane protein</topology>
    </subcellularLocation>
</comment>
<feature type="domain" description="PKD" evidence="7">
    <location>
        <begin position="2178"/>
        <end position="2243"/>
    </location>
</feature>
<comment type="caution">
    <text evidence="8">The sequence shown here is derived from an EMBL/GenBank/DDBJ whole genome shotgun (WGS) entry which is preliminary data.</text>
</comment>
<dbReference type="PANTHER" id="PTHR46730">
    <property type="entry name" value="POLYCYSTIN-1"/>
    <property type="match status" value="1"/>
</dbReference>
<feature type="domain" description="PKD" evidence="7">
    <location>
        <begin position="1552"/>
        <end position="1607"/>
    </location>
</feature>
<feature type="domain" description="PKD" evidence="7">
    <location>
        <begin position="1308"/>
        <end position="1368"/>
    </location>
</feature>